<proteinExistence type="predicted"/>
<evidence type="ECO:0000256" key="1">
    <source>
        <dbReference type="SAM" id="MobiDB-lite"/>
    </source>
</evidence>
<accession>E7S093</accession>
<organism evidence="2 3">
    <name type="scientific">Lautropia mirabilis ATCC 51599</name>
    <dbReference type="NCBI Taxonomy" id="887898"/>
    <lineage>
        <taxon>Bacteria</taxon>
        <taxon>Pseudomonadati</taxon>
        <taxon>Pseudomonadota</taxon>
        <taxon>Betaproteobacteria</taxon>
        <taxon>Burkholderiales</taxon>
        <taxon>Burkholderiaceae</taxon>
        <taxon>Lautropia</taxon>
    </lineage>
</organism>
<feature type="region of interest" description="Disordered" evidence="1">
    <location>
        <begin position="103"/>
        <end position="189"/>
    </location>
</feature>
<dbReference type="HOGENOM" id="CLU_033050_0_0_4"/>
<dbReference type="STRING" id="887898.HMPREF0551_2357"/>
<dbReference type="RefSeq" id="WP_005674790.1">
    <property type="nucleotide sequence ID" value="NZ_CP146288.1"/>
</dbReference>
<dbReference type="EMBL" id="AEQP01000022">
    <property type="protein sequence ID" value="EFV94242.1"/>
    <property type="molecule type" value="Genomic_DNA"/>
</dbReference>
<dbReference type="Proteomes" id="UP000011021">
    <property type="component" value="Unassembled WGS sequence"/>
</dbReference>
<evidence type="ECO:0000313" key="3">
    <source>
        <dbReference type="Proteomes" id="UP000011021"/>
    </source>
</evidence>
<gene>
    <name evidence="2" type="ORF">HMPREF0551_2357</name>
</gene>
<feature type="compositionally biased region" description="Polar residues" evidence="1">
    <location>
        <begin position="145"/>
        <end position="158"/>
    </location>
</feature>
<reference evidence="2 3" key="1">
    <citation type="submission" date="2010-12" db="EMBL/GenBank/DDBJ databases">
        <authorList>
            <person name="Muzny D."/>
            <person name="Qin X."/>
            <person name="Deng J."/>
            <person name="Jiang H."/>
            <person name="Liu Y."/>
            <person name="Qu J."/>
            <person name="Song X.-Z."/>
            <person name="Zhang L."/>
            <person name="Thornton R."/>
            <person name="Coyle M."/>
            <person name="Francisco L."/>
            <person name="Jackson L."/>
            <person name="Javaid M."/>
            <person name="Korchina V."/>
            <person name="Kovar C."/>
            <person name="Mata R."/>
            <person name="Mathew T."/>
            <person name="Ngo R."/>
            <person name="Nguyen L."/>
            <person name="Nguyen N."/>
            <person name="Okwuonu G."/>
            <person name="Ongeri F."/>
            <person name="Pham C."/>
            <person name="Simmons D."/>
            <person name="Wilczek-Boney K."/>
            <person name="Hale W."/>
            <person name="Jakkamsetti A."/>
            <person name="Pham P."/>
            <person name="Ruth R."/>
            <person name="San Lucas F."/>
            <person name="Warren J."/>
            <person name="Zhang J."/>
            <person name="Zhao Z."/>
            <person name="Zhou C."/>
            <person name="Zhu D."/>
            <person name="Lee S."/>
            <person name="Bess C."/>
            <person name="Blankenburg K."/>
            <person name="Forbes L."/>
            <person name="Fu Q."/>
            <person name="Gubbala S."/>
            <person name="Hirani K."/>
            <person name="Jayaseelan J.C."/>
            <person name="Lara F."/>
            <person name="Munidasa M."/>
            <person name="Palculict T."/>
            <person name="Patil S."/>
            <person name="Pu L.-L."/>
            <person name="Saada N."/>
            <person name="Tang L."/>
            <person name="Weissenberger G."/>
            <person name="Zhu Y."/>
            <person name="Hemphill L."/>
            <person name="Shang Y."/>
            <person name="Youmans B."/>
            <person name="Ayvaz T."/>
            <person name="Ross M."/>
            <person name="Santibanez J."/>
            <person name="Aqrawi P."/>
            <person name="Gross S."/>
            <person name="Joshi V."/>
            <person name="Fowler G."/>
            <person name="Nazareth L."/>
            <person name="Reid J."/>
            <person name="Worley K."/>
            <person name="Petrosino J."/>
            <person name="Highlander S."/>
            <person name="Gibbs R."/>
        </authorList>
    </citation>
    <scope>NUCLEOTIDE SEQUENCE [LARGE SCALE GENOMIC DNA]</scope>
    <source>
        <strain evidence="2 3">ATCC 51599</strain>
    </source>
</reference>
<comment type="caution">
    <text evidence="2">The sequence shown here is derived from an EMBL/GenBank/DDBJ whole genome shotgun (WGS) entry which is preliminary data.</text>
</comment>
<evidence type="ECO:0000313" key="2">
    <source>
        <dbReference type="EMBL" id="EFV94242.1"/>
    </source>
</evidence>
<keyword evidence="3" id="KW-1185">Reference proteome</keyword>
<protein>
    <submittedName>
        <fullName evidence="2">Uncharacterized protein</fullName>
    </submittedName>
</protein>
<feature type="compositionally biased region" description="Low complexity" evidence="1">
    <location>
        <begin position="159"/>
        <end position="187"/>
    </location>
</feature>
<feature type="compositionally biased region" description="Basic and acidic residues" evidence="1">
    <location>
        <begin position="135"/>
        <end position="144"/>
    </location>
</feature>
<name>E7S093_9BURK</name>
<dbReference type="AlphaFoldDB" id="E7S093"/>
<sequence length="587" mass="63701">MLSTCLALSLTLAGCGGTGQDETHQEIAAAPITVDGPSITSEAAFIFDQKPGETPDILDSAPKDEFANDLAWAMERIGKPTAGLMDLASGMLVASAEAATANDADHPDAVHGTLQPKHPRPTNLHRLNDPNLPEWARDWDKPSRNEQPAQNSNASQPKPSAGSSAANGNPGSNSASNNSAASQNPSAAKDRLVSVTSDGYRLNSPEFNRLYGPGVFNQYALANTIVGSYRNLETVVSNRFMALNSGYLASVKLYWQTGLGYAGGTGGTIRLRVYPDDGSSAHLPDMKGEPLAQAVYRPGLKPGEDKKSIFQDIPVSRGNQPLQAGRIYHLVMDNIDAHPNDNFISSNNAITYIGTGRPARWLNTLDWSTLLAKRPRGSRNAYTWLNLTEKGTTNNYFSPILQLTMTNGQIQGVSDMEGGSVDPKTIFTATQATPVRERFTPGSDKTISGISFSTAASVGGRLEWRILQGQTVLANGTIEALRPNYHLIRTNTSLSMGGTTWYDIALPKDIRLRAGQTYDLEFRPQGSSQWKFGGHRNGSSYGFRWPAAFTESQAQHFQNGSWLDTYHWSYTQSRRGSNWPVVLHLAP</sequence>